<evidence type="ECO:0000313" key="3">
    <source>
        <dbReference type="Proteomes" id="UP000054107"/>
    </source>
</evidence>
<dbReference type="CDD" id="cd16963">
    <property type="entry name" value="CCE1"/>
    <property type="match status" value="1"/>
</dbReference>
<dbReference type="GO" id="GO:0070336">
    <property type="term" value="F:flap-structured DNA binding"/>
    <property type="evidence" value="ECO:0007669"/>
    <property type="project" value="TreeGrafter"/>
</dbReference>
<reference evidence="2 3" key="1">
    <citation type="submission" date="2014-09" db="EMBL/GenBank/DDBJ databases">
        <authorList>
            <person name="Ellenberger Sabrina"/>
        </authorList>
    </citation>
    <scope>NUCLEOTIDE SEQUENCE [LARGE SCALE GENOMIC DNA]</scope>
    <source>
        <strain evidence="2 3">CBS 412.66</strain>
    </source>
</reference>
<evidence type="ECO:0000259" key="1">
    <source>
        <dbReference type="PROSITE" id="PS50800"/>
    </source>
</evidence>
<dbReference type="PROSITE" id="PS50800">
    <property type="entry name" value="SAP"/>
    <property type="match status" value="1"/>
</dbReference>
<dbReference type="GO" id="GO:0004520">
    <property type="term" value="F:DNA endonuclease activity"/>
    <property type="evidence" value="ECO:0007669"/>
    <property type="project" value="TreeGrafter"/>
</dbReference>
<dbReference type="GO" id="GO:0000402">
    <property type="term" value="F:crossed form four-way junction DNA binding"/>
    <property type="evidence" value="ECO:0007669"/>
    <property type="project" value="TreeGrafter"/>
</dbReference>
<evidence type="ECO:0000313" key="2">
    <source>
        <dbReference type="EMBL" id="CEP14451.1"/>
    </source>
</evidence>
<dbReference type="Gene3D" id="3.30.420.10">
    <property type="entry name" value="Ribonuclease H-like superfamily/Ribonuclease H"/>
    <property type="match status" value="1"/>
</dbReference>
<sequence>MFRIFRRGLNTQALATSLQAKKAAELKDIATQCGILTSGTKGDLMNRLTAHFASPAQSSSSILSFDLGYRNLAYCHLSADRTVLDWARVDLDLPSFHPSVVAPIVRKFIKDKVLENLKVADRVLVEQQRARTASSVGVFEHTLRVNCVEAVLWCGLLEAIDKTKHTTINIHPTLRHSIDRVWKDELETIVSETPSKFSKTKPGQYQKKLAGTMLVQKWLDTDTVVTCSDHFKQMYAQEKKKDDLSDCLVQALTWYQWESYSKTFVQQLLQDDFIN</sequence>
<dbReference type="Proteomes" id="UP000054107">
    <property type="component" value="Unassembled WGS sequence"/>
</dbReference>
<name>A0A0B7NHR7_9FUNG</name>
<dbReference type="InterPro" id="IPR039197">
    <property type="entry name" value="Mrs1/Cce1"/>
</dbReference>
<dbReference type="GO" id="GO:0000403">
    <property type="term" value="F:Y-form DNA binding"/>
    <property type="evidence" value="ECO:0007669"/>
    <property type="project" value="TreeGrafter"/>
</dbReference>
<dbReference type="InterPro" id="IPR003034">
    <property type="entry name" value="SAP_dom"/>
</dbReference>
<dbReference type="InterPro" id="IPR012337">
    <property type="entry name" value="RNaseH-like_sf"/>
</dbReference>
<dbReference type="PANTHER" id="PTHR28072:SF1">
    <property type="entry name" value="CRUCIFORM CUTTING ENDONUCLEASE 1, MITOCHONDRIAL-RELATED"/>
    <property type="match status" value="1"/>
</dbReference>
<dbReference type="InterPro" id="IPR036397">
    <property type="entry name" value="RNaseH_sf"/>
</dbReference>
<dbReference type="PANTHER" id="PTHR28072">
    <property type="entry name" value="CRUCIFORM CUTTING ENDONUCLEASE 1, MITOCHONDRIAL-RELATED"/>
    <property type="match status" value="1"/>
</dbReference>
<proteinExistence type="predicted"/>
<gene>
    <name evidence="2" type="primary">PARPA_08631.1 scaffold 33405</name>
</gene>
<keyword evidence="3" id="KW-1185">Reference proteome</keyword>
<feature type="domain" description="SAP" evidence="1">
    <location>
        <begin position="18"/>
        <end position="52"/>
    </location>
</feature>
<dbReference type="Pfam" id="PF09159">
    <property type="entry name" value="Ydc2-catalyt"/>
    <property type="match status" value="2"/>
</dbReference>
<dbReference type="AlphaFoldDB" id="A0A0B7NHR7"/>
<dbReference type="InterPro" id="IPR015242">
    <property type="entry name" value="Ydc2_cat"/>
</dbReference>
<dbReference type="OrthoDB" id="5552842at2759"/>
<organism evidence="2 3">
    <name type="scientific">Parasitella parasitica</name>
    <dbReference type="NCBI Taxonomy" id="35722"/>
    <lineage>
        <taxon>Eukaryota</taxon>
        <taxon>Fungi</taxon>
        <taxon>Fungi incertae sedis</taxon>
        <taxon>Mucoromycota</taxon>
        <taxon>Mucoromycotina</taxon>
        <taxon>Mucoromycetes</taxon>
        <taxon>Mucorales</taxon>
        <taxon>Mucorineae</taxon>
        <taxon>Mucoraceae</taxon>
        <taxon>Parasitella</taxon>
    </lineage>
</organism>
<dbReference type="Pfam" id="PF02037">
    <property type="entry name" value="SAP"/>
    <property type="match status" value="1"/>
</dbReference>
<dbReference type="GO" id="GO:0005739">
    <property type="term" value="C:mitochondrion"/>
    <property type="evidence" value="ECO:0007669"/>
    <property type="project" value="TreeGrafter"/>
</dbReference>
<accession>A0A0B7NHR7</accession>
<dbReference type="EMBL" id="LN731212">
    <property type="protein sequence ID" value="CEP14451.1"/>
    <property type="molecule type" value="Genomic_DNA"/>
</dbReference>
<protein>
    <recommendedName>
        <fullName evidence="1">SAP domain-containing protein</fullName>
    </recommendedName>
</protein>
<dbReference type="SUPFAM" id="SSF53098">
    <property type="entry name" value="Ribonuclease H-like"/>
    <property type="match status" value="1"/>
</dbReference>